<keyword evidence="1" id="KW-0863">Zinc-finger</keyword>
<evidence type="ECO:0000256" key="1">
    <source>
        <dbReference type="PROSITE-ProRule" id="PRU00175"/>
    </source>
</evidence>
<accession>A0A8H7ZWC0</accession>
<dbReference type="AlphaFoldDB" id="A0A8H7ZWC0"/>
<comment type="caution">
    <text evidence="4">The sequence shown here is derived from an EMBL/GenBank/DDBJ whole genome shotgun (WGS) entry which is preliminary data.</text>
</comment>
<feature type="signal peptide" evidence="2">
    <location>
        <begin position="1"/>
        <end position="31"/>
    </location>
</feature>
<dbReference type="EMBL" id="JAEFCI010005051">
    <property type="protein sequence ID" value="KAG5460555.1"/>
    <property type="molecule type" value="Genomic_DNA"/>
</dbReference>
<keyword evidence="1" id="KW-0479">Metal-binding</keyword>
<dbReference type="SUPFAM" id="SSF57850">
    <property type="entry name" value="RING/U-box"/>
    <property type="match status" value="1"/>
</dbReference>
<keyword evidence="1" id="KW-0862">Zinc</keyword>
<dbReference type="GO" id="GO:0008270">
    <property type="term" value="F:zinc ion binding"/>
    <property type="evidence" value="ECO:0007669"/>
    <property type="project" value="UniProtKB-KW"/>
</dbReference>
<feature type="chain" id="PRO_5034023740" description="RING-type domain-containing protein" evidence="2">
    <location>
        <begin position="32"/>
        <end position="251"/>
    </location>
</feature>
<keyword evidence="2" id="KW-0732">Signal</keyword>
<evidence type="ECO:0000259" key="3">
    <source>
        <dbReference type="PROSITE" id="PS50089"/>
    </source>
</evidence>
<proteinExistence type="predicted"/>
<keyword evidence="5" id="KW-1185">Reference proteome</keyword>
<organism evidence="4 5">
    <name type="scientific">Olpidium bornovanus</name>
    <dbReference type="NCBI Taxonomy" id="278681"/>
    <lineage>
        <taxon>Eukaryota</taxon>
        <taxon>Fungi</taxon>
        <taxon>Fungi incertae sedis</taxon>
        <taxon>Olpidiomycota</taxon>
        <taxon>Olpidiomycotina</taxon>
        <taxon>Olpidiomycetes</taxon>
        <taxon>Olpidiales</taxon>
        <taxon>Olpidiaceae</taxon>
        <taxon>Olpidium</taxon>
    </lineage>
</organism>
<gene>
    <name evidence="4" type="ORF">BJ554DRAFT_7384</name>
</gene>
<evidence type="ECO:0000313" key="5">
    <source>
        <dbReference type="Proteomes" id="UP000673691"/>
    </source>
</evidence>
<sequence length="251" mass="27646">MMSSRAARLAGALTAAAVAVVVVVLPGRGAALAPPNGDSCAPLPVAMTNEEFEDASELPVPLDCNEVAELATYPFPLVAVSERRILEAAGGAPNARAIFREVAECPICYDSMHHNTVQLVCSCGQVMDDKCVAELWAKARPNRPPSCPFCRQRLRRNVLLRPELLAKALKLFEEKRWMPSVHSNNPDELAESLELPETLGEYMMGRIKAQLDFAMMSMLEAARSIDGYDPYEKYSERFLDGVQTITDYARK</sequence>
<evidence type="ECO:0000256" key="2">
    <source>
        <dbReference type="SAM" id="SignalP"/>
    </source>
</evidence>
<feature type="domain" description="RING-type" evidence="3">
    <location>
        <begin position="105"/>
        <end position="151"/>
    </location>
</feature>
<dbReference type="PROSITE" id="PS50089">
    <property type="entry name" value="ZF_RING_2"/>
    <property type="match status" value="1"/>
</dbReference>
<feature type="non-terminal residue" evidence="4">
    <location>
        <position position="251"/>
    </location>
</feature>
<protein>
    <recommendedName>
        <fullName evidence="3">RING-type domain-containing protein</fullName>
    </recommendedName>
</protein>
<name>A0A8H7ZWC0_9FUNG</name>
<reference evidence="4 5" key="1">
    <citation type="journal article" name="Sci. Rep.">
        <title>Genome-scale phylogenetic analyses confirm Olpidium as the closest living zoosporic fungus to the non-flagellated, terrestrial fungi.</title>
        <authorList>
            <person name="Chang Y."/>
            <person name="Rochon D."/>
            <person name="Sekimoto S."/>
            <person name="Wang Y."/>
            <person name="Chovatia M."/>
            <person name="Sandor L."/>
            <person name="Salamov A."/>
            <person name="Grigoriev I.V."/>
            <person name="Stajich J.E."/>
            <person name="Spatafora J.W."/>
        </authorList>
    </citation>
    <scope>NUCLEOTIDE SEQUENCE [LARGE SCALE GENOMIC DNA]</scope>
    <source>
        <strain evidence="4">S191</strain>
    </source>
</reference>
<dbReference type="Gene3D" id="3.30.40.10">
    <property type="entry name" value="Zinc/RING finger domain, C3HC4 (zinc finger)"/>
    <property type="match status" value="1"/>
</dbReference>
<dbReference type="InterPro" id="IPR013083">
    <property type="entry name" value="Znf_RING/FYVE/PHD"/>
</dbReference>
<dbReference type="Proteomes" id="UP000673691">
    <property type="component" value="Unassembled WGS sequence"/>
</dbReference>
<evidence type="ECO:0000313" key="4">
    <source>
        <dbReference type="EMBL" id="KAG5460555.1"/>
    </source>
</evidence>
<dbReference type="InterPro" id="IPR001841">
    <property type="entry name" value="Znf_RING"/>
</dbReference>